<evidence type="ECO:0000313" key="3">
    <source>
        <dbReference type="EMBL" id="AEO66651.1"/>
    </source>
</evidence>
<gene>
    <name evidence="3" type="ORF">THITE_2114879</name>
</gene>
<dbReference type="EMBL" id="CP003010">
    <property type="protein sequence ID" value="AEO66651.1"/>
    <property type="molecule type" value="Genomic_DNA"/>
</dbReference>
<dbReference type="KEGG" id="ttt:THITE_2114879"/>
<accession>G2R267</accession>
<reference evidence="3 4" key="1">
    <citation type="journal article" date="2011" name="Nat. Biotechnol.">
        <title>Comparative genomic analysis of the thermophilic biomass-degrading fungi Myceliophthora thermophila and Thielavia terrestris.</title>
        <authorList>
            <person name="Berka R.M."/>
            <person name="Grigoriev I.V."/>
            <person name="Otillar R."/>
            <person name="Salamov A."/>
            <person name="Grimwood J."/>
            <person name="Reid I."/>
            <person name="Ishmael N."/>
            <person name="John T."/>
            <person name="Darmond C."/>
            <person name="Moisan M.-C."/>
            <person name="Henrissat B."/>
            <person name="Coutinho P.M."/>
            <person name="Lombard V."/>
            <person name="Natvig D.O."/>
            <person name="Lindquist E."/>
            <person name="Schmutz J."/>
            <person name="Lucas S."/>
            <person name="Harris P."/>
            <person name="Powlowski J."/>
            <person name="Bellemare A."/>
            <person name="Taylor D."/>
            <person name="Butler G."/>
            <person name="de Vries R.P."/>
            <person name="Allijn I.E."/>
            <person name="van den Brink J."/>
            <person name="Ushinsky S."/>
            <person name="Storms R."/>
            <person name="Powell A.J."/>
            <person name="Paulsen I.T."/>
            <person name="Elbourne L.D.H."/>
            <person name="Baker S.E."/>
            <person name="Magnuson J."/>
            <person name="LaBoissiere S."/>
            <person name="Clutterbuck A.J."/>
            <person name="Martinez D."/>
            <person name="Wogulis M."/>
            <person name="de Leon A.L."/>
            <person name="Rey M.W."/>
            <person name="Tsang A."/>
        </authorList>
    </citation>
    <scope>NUCLEOTIDE SEQUENCE [LARGE SCALE GENOMIC DNA]</scope>
    <source>
        <strain evidence="4">ATCC 38088 / NRRL 8126</strain>
    </source>
</reference>
<name>G2R267_THETT</name>
<feature type="compositionally biased region" description="Polar residues" evidence="1">
    <location>
        <begin position="140"/>
        <end position="160"/>
    </location>
</feature>
<dbReference type="OrthoDB" id="5245630at2759"/>
<feature type="compositionally biased region" description="Low complexity" evidence="1">
    <location>
        <begin position="108"/>
        <end position="139"/>
    </location>
</feature>
<sequence length="209" mass="21420">MHLGRTASLYAAVSLFATACPCLPFNEHRPAPSQVLAPRATYSVVPIDGGSGPGGSNSGSGSGSDSGTSPIGAVTVTVVQTLAPVTDHVTDTVVVTKTVQIVNIGPDTTTRTADAAGTSTSQPSAASTTPPQTTQTLATISSPSNSTRPIVSCQPTTSPASIPVPLATGYSSSSSKTYDNGAWHTSYPAWNQTLPRRASRNWLRPRRAV</sequence>
<protein>
    <submittedName>
        <fullName evidence="3">Uncharacterized protein</fullName>
    </submittedName>
</protein>
<dbReference type="STRING" id="578455.G2R267"/>
<dbReference type="AlphaFoldDB" id="G2R267"/>
<feature type="compositionally biased region" description="Gly residues" evidence="1">
    <location>
        <begin position="49"/>
        <end position="64"/>
    </location>
</feature>
<evidence type="ECO:0000313" key="4">
    <source>
        <dbReference type="Proteomes" id="UP000008181"/>
    </source>
</evidence>
<feature type="region of interest" description="Disordered" evidence="1">
    <location>
        <begin position="108"/>
        <end position="164"/>
    </location>
</feature>
<evidence type="ECO:0000256" key="2">
    <source>
        <dbReference type="SAM" id="SignalP"/>
    </source>
</evidence>
<keyword evidence="4" id="KW-1185">Reference proteome</keyword>
<dbReference type="HOGENOM" id="CLU_1316211_0_0_1"/>
<proteinExistence type="predicted"/>
<dbReference type="GeneID" id="11518175"/>
<dbReference type="RefSeq" id="XP_003652987.1">
    <property type="nucleotide sequence ID" value="XM_003652939.1"/>
</dbReference>
<organism evidence="3 4">
    <name type="scientific">Thermothielavioides terrestris (strain ATCC 38088 / NRRL 8126)</name>
    <name type="common">Thielavia terrestris</name>
    <dbReference type="NCBI Taxonomy" id="578455"/>
    <lineage>
        <taxon>Eukaryota</taxon>
        <taxon>Fungi</taxon>
        <taxon>Dikarya</taxon>
        <taxon>Ascomycota</taxon>
        <taxon>Pezizomycotina</taxon>
        <taxon>Sordariomycetes</taxon>
        <taxon>Sordariomycetidae</taxon>
        <taxon>Sordariales</taxon>
        <taxon>Chaetomiaceae</taxon>
        <taxon>Thermothielavioides</taxon>
        <taxon>Thermothielavioides terrestris</taxon>
    </lineage>
</organism>
<dbReference type="eggNOG" id="ENOG502S4IP">
    <property type="taxonomic scope" value="Eukaryota"/>
</dbReference>
<dbReference type="PROSITE" id="PS51257">
    <property type="entry name" value="PROKAR_LIPOPROTEIN"/>
    <property type="match status" value="1"/>
</dbReference>
<feature type="chain" id="PRO_5003436838" evidence="2">
    <location>
        <begin position="20"/>
        <end position="209"/>
    </location>
</feature>
<feature type="signal peptide" evidence="2">
    <location>
        <begin position="1"/>
        <end position="19"/>
    </location>
</feature>
<evidence type="ECO:0000256" key="1">
    <source>
        <dbReference type="SAM" id="MobiDB-lite"/>
    </source>
</evidence>
<keyword evidence="2" id="KW-0732">Signal</keyword>
<dbReference type="Proteomes" id="UP000008181">
    <property type="component" value="Chromosome 2"/>
</dbReference>
<feature type="region of interest" description="Disordered" evidence="1">
    <location>
        <begin position="46"/>
        <end position="69"/>
    </location>
</feature>